<comment type="similarity">
    <text evidence="1">Belongs to the ABC transporter superfamily.</text>
</comment>
<dbReference type="GO" id="GO:0016887">
    <property type="term" value="F:ATP hydrolysis activity"/>
    <property type="evidence" value="ECO:0007669"/>
    <property type="project" value="InterPro"/>
</dbReference>
<accession>A0A1G6NDN5</accession>
<dbReference type="SMART" id="SM00382">
    <property type="entry name" value="AAA"/>
    <property type="match status" value="1"/>
</dbReference>
<dbReference type="GO" id="GO:0098796">
    <property type="term" value="C:membrane protein complex"/>
    <property type="evidence" value="ECO:0007669"/>
    <property type="project" value="UniProtKB-ARBA"/>
</dbReference>
<organism evidence="6 7">
    <name type="scientific">Shouchella lonarensis</name>
    <dbReference type="NCBI Taxonomy" id="1464122"/>
    <lineage>
        <taxon>Bacteria</taxon>
        <taxon>Bacillati</taxon>
        <taxon>Bacillota</taxon>
        <taxon>Bacilli</taxon>
        <taxon>Bacillales</taxon>
        <taxon>Bacillaceae</taxon>
        <taxon>Shouchella</taxon>
    </lineage>
</organism>
<evidence type="ECO:0000259" key="5">
    <source>
        <dbReference type="PROSITE" id="PS50893"/>
    </source>
</evidence>
<keyword evidence="7" id="KW-1185">Reference proteome</keyword>
<dbReference type="PANTHER" id="PTHR42798">
    <property type="entry name" value="LIPOPROTEIN-RELEASING SYSTEM ATP-BINDING PROTEIN LOLD"/>
    <property type="match status" value="1"/>
</dbReference>
<dbReference type="GO" id="GO:0022857">
    <property type="term" value="F:transmembrane transporter activity"/>
    <property type="evidence" value="ECO:0007669"/>
    <property type="project" value="UniProtKB-ARBA"/>
</dbReference>
<keyword evidence="3" id="KW-0547">Nucleotide-binding</keyword>
<dbReference type="CDD" id="cd03255">
    <property type="entry name" value="ABC_MJ0796_LolCDE_FtsE"/>
    <property type="match status" value="1"/>
</dbReference>
<evidence type="ECO:0000256" key="2">
    <source>
        <dbReference type="ARBA" id="ARBA00022448"/>
    </source>
</evidence>
<proteinExistence type="inferred from homology"/>
<dbReference type="EMBL" id="FMYM01000012">
    <property type="protein sequence ID" value="SDC65574.1"/>
    <property type="molecule type" value="Genomic_DNA"/>
</dbReference>
<evidence type="ECO:0000256" key="1">
    <source>
        <dbReference type="ARBA" id="ARBA00005417"/>
    </source>
</evidence>
<dbReference type="InterPro" id="IPR027417">
    <property type="entry name" value="P-loop_NTPase"/>
</dbReference>
<evidence type="ECO:0000313" key="6">
    <source>
        <dbReference type="EMBL" id="SDC65574.1"/>
    </source>
</evidence>
<dbReference type="Gene3D" id="3.40.50.300">
    <property type="entry name" value="P-loop containing nucleotide triphosphate hydrolases"/>
    <property type="match status" value="1"/>
</dbReference>
<gene>
    <name evidence="6" type="ORF">SAMN05421737_11246</name>
</gene>
<dbReference type="PANTHER" id="PTHR42798:SF7">
    <property type="entry name" value="ALPHA-D-RIBOSE 1-METHYLPHOSPHONATE 5-TRIPHOSPHATE SYNTHASE SUBUNIT PHNL"/>
    <property type="match status" value="1"/>
</dbReference>
<dbReference type="Pfam" id="PF00005">
    <property type="entry name" value="ABC_tran"/>
    <property type="match status" value="1"/>
</dbReference>
<dbReference type="PROSITE" id="PS50893">
    <property type="entry name" value="ABC_TRANSPORTER_2"/>
    <property type="match status" value="1"/>
</dbReference>
<evidence type="ECO:0000256" key="3">
    <source>
        <dbReference type="ARBA" id="ARBA00022741"/>
    </source>
</evidence>
<keyword evidence="2" id="KW-0813">Transport</keyword>
<feature type="domain" description="ABC transporter" evidence="5">
    <location>
        <begin position="5"/>
        <end position="246"/>
    </location>
</feature>
<dbReference type="GO" id="GO:0005524">
    <property type="term" value="F:ATP binding"/>
    <property type="evidence" value="ECO:0007669"/>
    <property type="project" value="UniProtKB-KW"/>
</dbReference>
<name>A0A1G6NDN5_9BACI</name>
<sequence length="260" mass="29059">MMSILTVNQLSKTYYPKKDGLAYRALHDFDLRVEEGEFVGVMGPSGSGKTTLLNMLATIDKPTSGEMILNGKNPLDLSPNQLALFRRRELGFVFQDFNLLDTLNVRENILLPLALDTLPLKEMEKRLMQLAEQLNIVDILDKRISEISGGQQQRTACARAFIHEPAMVLADEPTGNLDSKAARQVLDTLASMNEERGATILMVTHDPTAASFCDRVVFIKDGTFFSEIRKGEKRQVFYQNILDTLSVLGGDFHESSHPRA</sequence>
<keyword evidence="4 6" id="KW-0067">ATP-binding</keyword>
<evidence type="ECO:0000313" key="7">
    <source>
        <dbReference type="Proteomes" id="UP000242662"/>
    </source>
</evidence>
<dbReference type="InterPro" id="IPR003439">
    <property type="entry name" value="ABC_transporter-like_ATP-bd"/>
</dbReference>
<dbReference type="STRING" id="1464122.SAMN05421737_11246"/>
<evidence type="ECO:0000256" key="4">
    <source>
        <dbReference type="ARBA" id="ARBA00022840"/>
    </source>
</evidence>
<dbReference type="AlphaFoldDB" id="A0A1G6NDN5"/>
<dbReference type="InterPro" id="IPR017911">
    <property type="entry name" value="MacB-like_ATP-bd"/>
</dbReference>
<reference evidence="7" key="1">
    <citation type="submission" date="2016-09" db="EMBL/GenBank/DDBJ databases">
        <authorList>
            <person name="Varghese N."/>
            <person name="Submissions S."/>
        </authorList>
    </citation>
    <scope>NUCLEOTIDE SEQUENCE [LARGE SCALE GENOMIC DNA]</scope>
    <source>
        <strain evidence="7">25nlg</strain>
    </source>
</reference>
<dbReference type="FunFam" id="3.40.50.300:FF:000032">
    <property type="entry name" value="Export ABC transporter ATP-binding protein"/>
    <property type="match status" value="1"/>
</dbReference>
<protein>
    <submittedName>
        <fullName evidence="6">Putative ABC transport system ATP-binding protein/putative ABC transport system ATP-binding protein</fullName>
    </submittedName>
</protein>
<dbReference type="Proteomes" id="UP000242662">
    <property type="component" value="Unassembled WGS sequence"/>
</dbReference>
<dbReference type="InterPro" id="IPR003593">
    <property type="entry name" value="AAA+_ATPase"/>
</dbReference>
<dbReference type="SUPFAM" id="SSF52540">
    <property type="entry name" value="P-loop containing nucleoside triphosphate hydrolases"/>
    <property type="match status" value="1"/>
</dbReference>